<accession>A0A0N4V0N2</accession>
<evidence type="ECO:0000256" key="3">
    <source>
        <dbReference type="ARBA" id="ARBA00023006"/>
    </source>
</evidence>
<evidence type="ECO:0000256" key="1">
    <source>
        <dbReference type="ARBA" id="ARBA00022574"/>
    </source>
</evidence>
<dbReference type="InterPro" id="IPR015943">
    <property type="entry name" value="WD40/YVTN_repeat-like_dom_sf"/>
</dbReference>
<proteinExistence type="inferred from homology"/>
<dbReference type="InterPro" id="IPR001680">
    <property type="entry name" value="WD40_rpt"/>
</dbReference>
<dbReference type="Pfam" id="PF21032">
    <property type="entry name" value="PROPPIN"/>
    <property type="match status" value="1"/>
</dbReference>
<name>A0A0N4V0N2_ENTVE</name>
<comment type="similarity">
    <text evidence="4">Belongs to the WD repeat PROPPIN family.</text>
</comment>
<dbReference type="InterPro" id="IPR048720">
    <property type="entry name" value="PROPPIN"/>
</dbReference>
<dbReference type="AlphaFoldDB" id="A0A0N4V0N2"/>
<reference evidence="5" key="1">
    <citation type="submission" date="2017-02" db="UniProtKB">
        <authorList>
            <consortium name="WormBaseParasite"/>
        </authorList>
    </citation>
    <scope>IDENTIFICATION</scope>
</reference>
<evidence type="ECO:0000256" key="2">
    <source>
        <dbReference type="ARBA" id="ARBA00022737"/>
    </source>
</evidence>
<keyword evidence="2" id="KW-0677">Repeat</keyword>
<dbReference type="GO" id="GO:0005737">
    <property type="term" value="C:cytoplasm"/>
    <property type="evidence" value="ECO:0007669"/>
    <property type="project" value="UniProtKB-ARBA"/>
</dbReference>
<protein>
    <submittedName>
        <fullName evidence="5">WD repeat domain phosphoinositide-interacting protein 4</fullName>
    </submittedName>
</protein>
<dbReference type="Gene3D" id="2.130.10.10">
    <property type="entry name" value="YVTN repeat-like/Quinoprotein amine dehydrogenase"/>
    <property type="match status" value="1"/>
</dbReference>
<evidence type="ECO:0000313" key="5">
    <source>
        <dbReference type="WBParaSite" id="EVEC_0000348001-mRNA-1"/>
    </source>
</evidence>
<keyword evidence="1" id="KW-0853">WD repeat</keyword>
<keyword evidence="3" id="KW-0072">Autophagy</keyword>
<dbReference type="PANTHER" id="PTHR11227">
    <property type="entry name" value="WD-REPEAT PROTEIN INTERACTING WITH PHOSPHOINOSIDES WIPI -RELATED"/>
    <property type="match status" value="1"/>
</dbReference>
<dbReference type="InterPro" id="IPR036322">
    <property type="entry name" value="WD40_repeat_dom_sf"/>
</dbReference>
<evidence type="ECO:0000256" key="4">
    <source>
        <dbReference type="ARBA" id="ARBA00025740"/>
    </source>
</evidence>
<dbReference type="GO" id="GO:0006914">
    <property type="term" value="P:autophagy"/>
    <property type="evidence" value="ECO:0007669"/>
    <property type="project" value="UniProtKB-KW"/>
</dbReference>
<organism evidence="5">
    <name type="scientific">Enterobius vermicularis</name>
    <name type="common">Human pinworm</name>
    <dbReference type="NCBI Taxonomy" id="51028"/>
    <lineage>
        <taxon>Eukaryota</taxon>
        <taxon>Metazoa</taxon>
        <taxon>Ecdysozoa</taxon>
        <taxon>Nematoda</taxon>
        <taxon>Chromadorea</taxon>
        <taxon>Rhabditida</taxon>
        <taxon>Spirurina</taxon>
        <taxon>Oxyuridomorpha</taxon>
        <taxon>Oxyuroidea</taxon>
        <taxon>Oxyuridae</taxon>
        <taxon>Enterobius</taxon>
    </lineage>
</organism>
<dbReference type="SMART" id="SM00320">
    <property type="entry name" value="WD40"/>
    <property type="match status" value="2"/>
</dbReference>
<dbReference type="SUPFAM" id="SSF50978">
    <property type="entry name" value="WD40 repeat-like"/>
    <property type="match status" value="1"/>
</dbReference>
<dbReference type="WBParaSite" id="EVEC_0000348001-mRNA-1">
    <property type="protein sequence ID" value="EVEC_0000348001-mRNA-1"/>
    <property type="gene ID" value="EVEC_0000348001"/>
</dbReference>
<sequence>LQFSFVGAVENKNFFFLVKYFSICRAPDLKQNVVVVEARSVHVFSYPKEVQFIKSYKSVYNPNGVADVSGDGTNESLAYPADKEGAVQVSLNEVVVVLRQEDCKGSGCSNNFANGCAVLLVARRFLRKVQSSCVGYAEFQYKQNSEFASYFSARSLLIFHMEDIATDVAFATTAFFKIVFLSKLSKESSSSPVCVNAHNSSIARLALDNRGKKLATGSKKGTVIRLFEVSTRGLSLLNVFRRGTDPATLLRFSPCSSFLGVYSDKGTVHIFSLMRQENKHVNKKSILRYVGLEEVEWNCAQFSLPDGKVFADLGFHTVSASGSAKGRSSSNQQYITAVCSDGTFHRYLINPDGTCTREGFDQYLDLGDEQHFWSGDF</sequence>